<dbReference type="Proteomes" id="UP000031668">
    <property type="component" value="Unassembled WGS sequence"/>
</dbReference>
<dbReference type="OMA" id="WINDKNS"/>
<dbReference type="PROSITE" id="PS00284">
    <property type="entry name" value="SERPIN"/>
    <property type="match status" value="1"/>
</dbReference>
<evidence type="ECO:0000313" key="4">
    <source>
        <dbReference type="EMBL" id="KII69369.1"/>
    </source>
</evidence>
<organism evidence="4 5">
    <name type="scientific">Thelohanellus kitauei</name>
    <name type="common">Myxosporean</name>
    <dbReference type="NCBI Taxonomy" id="669202"/>
    <lineage>
        <taxon>Eukaryota</taxon>
        <taxon>Metazoa</taxon>
        <taxon>Cnidaria</taxon>
        <taxon>Myxozoa</taxon>
        <taxon>Myxosporea</taxon>
        <taxon>Bivalvulida</taxon>
        <taxon>Platysporina</taxon>
        <taxon>Myxobolidae</taxon>
        <taxon>Thelohanellus</taxon>
    </lineage>
</organism>
<evidence type="ECO:0000313" key="5">
    <source>
        <dbReference type="Proteomes" id="UP000031668"/>
    </source>
</evidence>
<evidence type="ECO:0000259" key="3">
    <source>
        <dbReference type="SMART" id="SM00093"/>
    </source>
</evidence>
<sequence>MSYLTLALINVGLEGETKYQLSEYMNYNFSFRTRKPSSDDMSYYKLYLVGLESLRTVSVVHSSVFHSGRIQIKFMEMAKELLEIEFIRTNSSIFTERMYIILQWLHDRMHILGGHAYFVPVEEEYSTLIINTCYIHYNWERMFNSEKTTIQEFWINDKNSIPVPMMNITDVFRYYDDARTLTEIVFLPFEGQDIYAVIVLPNRLITVEYLLSYIDSISIHRWLRYSTVKEVNVMIPKFKIFNMIDLKQPLNHFNVTRLFSQKYADMSKMMIDPGYLNSYFQFASIDIQESGAHVMGEPRVDSNEFQDTEEQIIDNDSSEAHVPIINFHVNRPFIFYVFERSNELILFFTVVTTPEIAEK</sequence>
<dbReference type="InterPro" id="IPR023796">
    <property type="entry name" value="Serpin_dom"/>
</dbReference>
<evidence type="ECO:0000256" key="2">
    <source>
        <dbReference type="RuleBase" id="RU000411"/>
    </source>
</evidence>
<comment type="caution">
    <text evidence="4">The sequence shown here is derived from an EMBL/GenBank/DDBJ whole genome shotgun (WGS) entry which is preliminary data.</text>
</comment>
<dbReference type="Gene3D" id="3.30.497.10">
    <property type="entry name" value="Antithrombin, subunit I, domain 2"/>
    <property type="match status" value="1"/>
</dbReference>
<dbReference type="OrthoDB" id="5962704at2759"/>
<dbReference type="InterPro" id="IPR023795">
    <property type="entry name" value="Serpin_CS"/>
</dbReference>
<dbReference type="CDD" id="cd00172">
    <property type="entry name" value="serpin"/>
    <property type="match status" value="1"/>
</dbReference>
<gene>
    <name evidence="4" type="ORF">RF11_06278</name>
</gene>
<evidence type="ECO:0000256" key="1">
    <source>
        <dbReference type="ARBA" id="ARBA00009500"/>
    </source>
</evidence>
<dbReference type="SUPFAM" id="SSF56574">
    <property type="entry name" value="Serpins"/>
    <property type="match status" value="1"/>
</dbReference>
<dbReference type="Pfam" id="PF00079">
    <property type="entry name" value="Serpin"/>
    <property type="match status" value="1"/>
</dbReference>
<proteinExistence type="inferred from homology"/>
<dbReference type="PANTHER" id="PTHR11461">
    <property type="entry name" value="SERINE PROTEASE INHIBITOR, SERPIN"/>
    <property type="match status" value="1"/>
</dbReference>
<dbReference type="Gene3D" id="2.30.39.10">
    <property type="entry name" value="Alpha-1-antitrypsin, domain 1"/>
    <property type="match status" value="1"/>
</dbReference>
<protein>
    <submittedName>
        <fullName evidence="4">Serpin I2</fullName>
    </submittedName>
</protein>
<comment type="similarity">
    <text evidence="1 2">Belongs to the serpin family.</text>
</comment>
<dbReference type="GO" id="GO:0004867">
    <property type="term" value="F:serine-type endopeptidase inhibitor activity"/>
    <property type="evidence" value="ECO:0007669"/>
    <property type="project" value="InterPro"/>
</dbReference>
<dbReference type="PANTHER" id="PTHR11461:SF211">
    <property type="entry name" value="GH10112P-RELATED"/>
    <property type="match status" value="1"/>
</dbReference>
<dbReference type="InterPro" id="IPR036186">
    <property type="entry name" value="Serpin_sf"/>
</dbReference>
<dbReference type="InterPro" id="IPR000215">
    <property type="entry name" value="Serpin_fam"/>
</dbReference>
<dbReference type="GO" id="GO:0005615">
    <property type="term" value="C:extracellular space"/>
    <property type="evidence" value="ECO:0007669"/>
    <property type="project" value="InterPro"/>
</dbReference>
<dbReference type="SMART" id="SM00093">
    <property type="entry name" value="SERPIN"/>
    <property type="match status" value="1"/>
</dbReference>
<dbReference type="InterPro" id="IPR042178">
    <property type="entry name" value="Serpin_sf_1"/>
</dbReference>
<accession>A0A0C2IVG6</accession>
<keyword evidence="5" id="KW-1185">Reference proteome</keyword>
<dbReference type="EMBL" id="JWZT01002445">
    <property type="protein sequence ID" value="KII69369.1"/>
    <property type="molecule type" value="Genomic_DNA"/>
</dbReference>
<feature type="domain" description="Serpin" evidence="3">
    <location>
        <begin position="1"/>
        <end position="354"/>
    </location>
</feature>
<dbReference type="AlphaFoldDB" id="A0A0C2IVG6"/>
<name>A0A0C2IVG6_THEKT</name>
<dbReference type="InterPro" id="IPR042185">
    <property type="entry name" value="Serpin_sf_2"/>
</dbReference>
<reference evidence="4 5" key="1">
    <citation type="journal article" date="2014" name="Genome Biol. Evol.">
        <title>The genome of the myxosporean Thelohanellus kitauei shows adaptations to nutrient acquisition within its fish host.</title>
        <authorList>
            <person name="Yang Y."/>
            <person name="Xiong J."/>
            <person name="Zhou Z."/>
            <person name="Huo F."/>
            <person name="Miao W."/>
            <person name="Ran C."/>
            <person name="Liu Y."/>
            <person name="Zhang J."/>
            <person name="Feng J."/>
            <person name="Wang M."/>
            <person name="Wang M."/>
            <person name="Wang L."/>
            <person name="Yao B."/>
        </authorList>
    </citation>
    <scope>NUCLEOTIDE SEQUENCE [LARGE SCALE GENOMIC DNA]</scope>
    <source>
        <strain evidence="4">Wuqing</strain>
    </source>
</reference>